<dbReference type="PANTHER" id="PTHR43133">
    <property type="entry name" value="RNA POLYMERASE ECF-TYPE SIGMA FACTO"/>
    <property type="match status" value="1"/>
</dbReference>
<evidence type="ECO:0000256" key="2">
    <source>
        <dbReference type="ARBA" id="ARBA00023015"/>
    </source>
</evidence>
<gene>
    <name evidence="7" type="ORF">ABA31_26820</name>
</gene>
<dbReference type="AlphaFoldDB" id="A0AA87USU2"/>
<dbReference type="InterPro" id="IPR007627">
    <property type="entry name" value="RNA_pol_sigma70_r2"/>
</dbReference>
<dbReference type="InterPro" id="IPR013324">
    <property type="entry name" value="RNA_pol_sigma_r3/r4-like"/>
</dbReference>
<dbReference type="NCBIfam" id="TIGR02937">
    <property type="entry name" value="sigma70-ECF"/>
    <property type="match status" value="1"/>
</dbReference>
<evidence type="ECO:0000256" key="4">
    <source>
        <dbReference type="ARBA" id="ARBA00023163"/>
    </source>
</evidence>
<evidence type="ECO:0008006" key="9">
    <source>
        <dbReference type="Google" id="ProtNLM"/>
    </source>
</evidence>
<keyword evidence="8" id="KW-1185">Reference proteome</keyword>
<evidence type="ECO:0000256" key="3">
    <source>
        <dbReference type="ARBA" id="ARBA00023082"/>
    </source>
</evidence>
<comment type="similarity">
    <text evidence="1">Belongs to the sigma-70 factor family. ECF subfamily.</text>
</comment>
<feature type="domain" description="RNA polymerase sigma factor 70 region 4 type 2" evidence="6">
    <location>
        <begin position="86"/>
        <end position="137"/>
    </location>
</feature>
<organism evidence="7 8">
    <name type="scientific">Agrococcus baldri</name>
    <dbReference type="NCBI Taxonomy" id="153730"/>
    <lineage>
        <taxon>Bacteria</taxon>
        <taxon>Bacillati</taxon>
        <taxon>Actinomycetota</taxon>
        <taxon>Actinomycetes</taxon>
        <taxon>Micrococcales</taxon>
        <taxon>Microbacteriaceae</taxon>
        <taxon>Agrococcus</taxon>
    </lineage>
</organism>
<keyword evidence="2" id="KW-0805">Transcription regulation</keyword>
<accession>A0AA87USU2</accession>
<dbReference type="EMBL" id="BJUU01000025">
    <property type="protein sequence ID" value="GEK81331.1"/>
    <property type="molecule type" value="Genomic_DNA"/>
</dbReference>
<dbReference type="InterPro" id="IPR036388">
    <property type="entry name" value="WH-like_DNA-bd_sf"/>
</dbReference>
<keyword evidence="3" id="KW-0731">Sigma factor</keyword>
<dbReference type="InterPro" id="IPR013249">
    <property type="entry name" value="RNA_pol_sigma70_r4_t2"/>
</dbReference>
<sequence>MQHRQDTEDVVAAAFAEAWRSRKRVRIVDASVLPWLLATTSNCARNARRSIRRNERLVAHIPVGPDAPDAADVAADRLERLDAGTAVARALRGLPEKDARLIALVLLEELPLADAAAAIGVSYGAAKTRVHRAKARLRAQLEADGVEELERVRA</sequence>
<feature type="domain" description="RNA polymerase sigma-70 region 2" evidence="5">
    <location>
        <begin position="3"/>
        <end position="53"/>
    </location>
</feature>
<evidence type="ECO:0000256" key="1">
    <source>
        <dbReference type="ARBA" id="ARBA00010641"/>
    </source>
</evidence>
<dbReference type="Gene3D" id="1.10.10.10">
    <property type="entry name" value="Winged helix-like DNA-binding domain superfamily/Winged helix DNA-binding domain"/>
    <property type="match status" value="1"/>
</dbReference>
<proteinExistence type="inferred from homology"/>
<evidence type="ECO:0000313" key="7">
    <source>
        <dbReference type="EMBL" id="GEK81331.1"/>
    </source>
</evidence>
<dbReference type="Proteomes" id="UP000321749">
    <property type="component" value="Unassembled WGS sequence"/>
</dbReference>
<dbReference type="InterPro" id="IPR013325">
    <property type="entry name" value="RNA_pol_sigma_r2"/>
</dbReference>
<keyword evidence="4" id="KW-0804">Transcription</keyword>
<dbReference type="GO" id="GO:0003677">
    <property type="term" value="F:DNA binding"/>
    <property type="evidence" value="ECO:0007669"/>
    <property type="project" value="InterPro"/>
</dbReference>
<dbReference type="Pfam" id="PF04542">
    <property type="entry name" value="Sigma70_r2"/>
    <property type="match status" value="1"/>
</dbReference>
<dbReference type="GO" id="GO:0006352">
    <property type="term" value="P:DNA-templated transcription initiation"/>
    <property type="evidence" value="ECO:0007669"/>
    <property type="project" value="InterPro"/>
</dbReference>
<reference evidence="7 8" key="1">
    <citation type="submission" date="2019-07" db="EMBL/GenBank/DDBJ databases">
        <title>Whole genome shotgun sequence of Agrococcus baldri NBRC 103055.</title>
        <authorList>
            <person name="Hosoyama A."/>
            <person name="Uohara A."/>
            <person name="Ohji S."/>
            <person name="Ichikawa N."/>
        </authorList>
    </citation>
    <scope>NUCLEOTIDE SEQUENCE [LARGE SCALE GENOMIC DNA]</scope>
    <source>
        <strain evidence="7 8">NBRC 103055</strain>
    </source>
</reference>
<comment type="caution">
    <text evidence="7">The sequence shown here is derived from an EMBL/GenBank/DDBJ whole genome shotgun (WGS) entry which is preliminary data.</text>
</comment>
<name>A0AA87USU2_9MICO</name>
<dbReference type="PANTHER" id="PTHR43133:SF25">
    <property type="entry name" value="RNA POLYMERASE SIGMA FACTOR RFAY-RELATED"/>
    <property type="match status" value="1"/>
</dbReference>
<evidence type="ECO:0000259" key="6">
    <source>
        <dbReference type="Pfam" id="PF08281"/>
    </source>
</evidence>
<dbReference type="InterPro" id="IPR039425">
    <property type="entry name" value="RNA_pol_sigma-70-like"/>
</dbReference>
<dbReference type="Pfam" id="PF08281">
    <property type="entry name" value="Sigma70_r4_2"/>
    <property type="match status" value="1"/>
</dbReference>
<dbReference type="InterPro" id="IPR014284">
    <property type="entry name" value="RNA_pol_sigma-70_dom"/>
</dbReference>
<dbReference type="GO" id="GO:0016987">
    <property type="term" value="F:sigma factor activity"/>
    <property type="evidence" value="ECO:0007669"/>
    <property type="project" value="UniProtKB-KW"/>
</dbReference>
<evidence type="ECO:0000259" key="5">
    <source>
        <dbReference type="Pfam" id="PF04542"/>
    </source>
</evidence>
<dbReference type="RefSeq" id="WP_318279311.1">
    <property type="nucleotide sequence ID" value="NZ_BJUU01000025.1"/>
</dbReference>
<protein>
    <recommendedName>
        <fullName evidence="9">RNA polymerase sigma-70 factor, ECF subfamily</fullName>
    </recommendedName>
</protein>
<dbReference type="Gene3D" id="1.10.1740.10">
    <property type="match status" value="1"/>
</dbReference>
<evidence type="ECO:0000313" key="8">
    <source>
        <dbReference type="Proteomes" id="UP000321749"/>
    </source>
</evidence>
<dbReference type="SUPFAM" id="SSF88659">
    <property type="entry name" value="Sigma3 and sigma4 domains of RNA polymerase sigma factors"/>
    <property type="match status" value="1"/>
</dbReference>
<dbReference type="SUPFAM" id="SSF88946">
    <property type="entry name" value="Sigma2 domain of RNA polymerase sigma factors"/>
    <property type="match status" value="1"/>
</dbReference>